<dbReference type="Pfam" id="PF00005">
    <property type="entry name" value="ABC_tran"/>
    <property type="match status" value="1"/>
</dbReference>
<feature type="domain" description="ABC transporter" evidence="4">
    <location>
        <begin position="2"/>
        <end position="221"/>
    </location>
</feature>
<dbReference type="InterPro" id="IPR027417">
    <property type="entry name" value="P-loop_NTPase"/>
</dbReference>
<gene>
    <name evidence="5" type="primary">ynjD</name>
    <name evidence="5" type="ORF">WL1483_2408</name>
</gene>
<dbReference type="PROSITE" id="PS00211">
    <property type="entry name" value="ABC_TRANSPORTER_1"/>
    <property type="match status" value="1"/>
</dbReference>
<evidence type="ECO:0000256" key="3">
    <source>
        <dbReference type="ARBA" id="ARBA00022840"/>
    </source>
</evidence>
<dbReference type="PANTHER" id="PTHR42781:SF4">
    <property type="entry name" value="SPERMIDINE_PUTRESCINE IMPORT ATP-BINDING PROTEIN POTA"/>
    <property type="match status" value="1"/>
</dbReference>
<dbReference type="SMART" id="SM00382">
    <property type="entry name" value="AAA"/>
    <property type="match status" value="1"/>
</dbReference>
<dbReference type="InterPro" id="IPR003439">
    <property type="entry name" value="ABC_transporter-like_ATP-bd"/>
</dbReference>
<dbReference type="Proteomes" id="UP000058114">
    <property type="component" value="Chromosome"/>
</dbReference>
<dbReference type="InterPro" id="IPR017871">
    <property type="entry name" value="ABC_transporter-like_CS"/>
</dbReference>
<proteinExistence type="predicted"/>
<dbReference type="AlphaFoldDB" id="A0A0S2SJI1"/>
<dbReference type="RefSeq" id="WP_060586828.1">
    <property type="nucleotide sequence ID" value="NZ_CP013067.1"/>
</dbReference>
<dbReference type="InterPro" id="IPR003593">
    <property type="entry name" value="AAA+_ATPase"/>
</dbReference>
<accession>A0A0S2SJI1</accession>
<dbReference type="PATRIC" id="fig|652.5.peg.2850"/>
<protein>
    <submittedName>
        <fullName evidence="5">ABC transporter ATPase</fullName>
    </submittedName>
</protein>
<evidence type="ECO:0000313" key="5">
    <source>
        <dbReference type="EMBL" id="ALP41827.1"/>
    </source>
</evidence>
<organism evidence="5 6">
    <name type="scientific">Aeromonas schubertii</name>
    <dbReference type="NCBI Taxonomy" id="652"/>
    <lineage>
        <taxon>Bacteria</taxon>
        <taxon>Pseudomonadati</taxon>
        <taxon>Pseudomonadota</taxon>
        <taxon>Gammaproteobacteria</taxon>
        <taxon>Aeromonadales</taxon>
        <taxon>Aeromonadaceae</taxon>
        <taxon>Aeromonas</taxon>
    </lineage>
</organism>
<reference evidence="5 6" key="2">
    <citation type="journal article" date="2016" name="Genome Announc.">
        <title>Complete Genome Sequence of the Highly Virulent Aeromonas schubertii Strain WL1483, Isolated from Diseased Snakehead Fish (Channa argus) in China.</title>
        <authorList>
            <person name="Liu L."/>
            <person name="Li N."/>
            <person name="Zhang D."/>
            <person name="Fu X."/>
            <person name="Shi C."/>
            <person name="Lin Q."/>
            <person name="Hao G."/>
        </authorList>
    </citation>
    <scope>NUCLEOTIDE SEQUENCE [LARGE SCALE GENOMIC DNA]</scope>
    <source>
        <strain evidence="5 6">WL1483</strain>
    </source>
</reference>
<dbReference type="GO" id="GO:0005524">
    <property type="term" value="F:ATP binding"/>
    <property type="evidence" value="ECO:0007669"/>
    <property type="project" value="UniProtKB-KW"/>
</dbReference>
<keyword evidence="1" id="KW-0813">Transport</keyword>
<evidence type="ECO:0000259" key="4">
    <source>
        <dbReference type="PROSITE" id="PS50893"/>
    </source>
</evidence>
<dbReference type="EMBL" id="CP013067">
    <property type="protein sequence ID" value="ALP41827.1"/>
    <property type="molecule type" value="Genomic_DNA"/>
</dbReference>
<keyword evidence="3" id="KW-0067">ATP-binding</keyword>
<reference evidence="6" key="1">
    <citation type="submission" date="2015-10" db="EMBL/GenBank/DDBJ databases">
        <title>Complete Genome Sequence of Aeromonas schubertii strain WL1483.</title>
        <authorList>
            <person name="Liu L."/>
        </authorList>
    </citation>
    <scope>NUCLEOTIDE SEQUENCE [LARGE SCALE GENOMIC DNA]</scope>
    <source>
        <strain evidence="6">WL1483</strain>
    </source>
</reference>
<evidence type="ECO:0000313" key="6">
    <source>
        <dbReference type="Proteomes" id="UP000058114"/>
    </source>
</evidence>
<dbReference type="KEGG" id="asr:WL1483_2408"/>
<keyword evidence="2" id="KW-0547">Nucleotide-binding</keyword>
<evidence type="ECO:0000256" key="2">
    <source>
        <dbReference type="ARBA" id="ARBA00022741"/>
    </source>
</evidence>
<dbReference type="GO" id="GO:0016887">
    <property type="term" value="F:ATP hydrolysis activity"/>
    <property type="evidence" value="ECO:0007669"/>
    <property type="project" value="InterPro"/>
</dbReference>
<name>A0A0S2SJI1_9GAMM</name>
<dbReference type="InterPro" id="IPR050093">
    <property type="entry name" value="ABC_SmlMolc_Importer"/>
</dbReference>
<dbReference type="Gene3D" id="3.40.50.300">
    <property type="entry name" value="P-loop containing nucleotide triphosphate hydrolases"/>
    <property type="match status" value="1"/>
</dbReference>
<evidence type="ECO:0000256" key="1">
    <source>
        <dbReference type="ARBA" id="ARBA00022448"/>
    </source>
</evidence>
<dbReference type="SUPFAM" id="SSF52540">
    <property type="entry name" value="P-loop containing nucleoside triphosphate hydrolases"/>
    <property type="match status" value="1"/>
</dbReference>
<sequence length="222" mass="23895">MLSVQSFTLYQGERPLLRVPDFSIAPGAPLTLMGPSGCGKSSLLAALLGALPGRGQNAAPSRLEGHSPLSWEGCFTLAGERLREQPIERRGIGILFQDDLLFAHLTVAQNLLFAVPAGDPQARLDAVGRALDDAGLGAFGQRLPHQLSGGERARVSLLRTLLARPRALLLDEPFSRLDQPLRAAFRHWVFARCAAIPVLLVTHDPEDAPGEILRLAPENSHA</sequence>
<dbReference type="PROSITE" id="PS50893">
    <property type="entry name" value="ABC_TRANSPORTER_2"/>
    <property type="match status" value="1"/>
</dbReference>
<dbReference type="PANTHER" id="PTHR42781">
    <property type="entry name" value="SPERMIDINE/PUTRESCINE IMPORT ATP-BINDING PROTEIN POTA"/>
    <property type="match status" value="1"/>
</dbReference>